<gene>
    <name evidence="2" type="ORF">TUM20286_50970</name>
</gene>
<proteinExistence type="predicted"/>
<accession>A0ABQ4W7G9</accession>
<evidence type="ECO:0000313" key="2">
    <source>
        <dbReference type="EMBL" id="GJN55345.1"/>
    </source>
</evidence>
<protein>
    <submittedName>
        <fullName evidence="2">Uncharacterized protein</fullName>
    </submittedName>
</protein>
<evidence type="ECO:0000256" key="1">
    <source>
        <dbReference type="SAM" id="MobiDB-lite"/>
    </source>
</evidence>
<dbReference type="Proteomes" id="UP001054892">
    <property type="component" value="Unassembled WGS sequence"/>
</dbReference>
<feature type="region of interest" description="Disordered" evidence="1">
    <location>
        <begin position="42"/>
        <end position="65"/>
    </location>
</feature>
<organism evidence="2 3">
    <name type="scientific">Pseudomonas tohonis</name>
    <dbReference type="NCBI Taxonomy" id="2725477"/>
    <lineage>
        <taxon>Bacteria</taxon>
        <taxon>Pseudomonadati</taxon>
        <taxon>Pseudomonadota</taxon>
        <taxon>Gammaproteobacteria</taxon>
        <taxon>Pseudomonadales</taxon>
        <taxon>Pseudomonadaceae</taxon>
        <taxon>Pseudomonas</taxon>
    </lineage>
</organism>
<keyword evidence="3" id="KW-1185">Reference proteome</keyword>
<dbReference type="EMBL" id="BQKM01000017">
    <property type="protein sequence ID" value="GJN55345.1"/>
    <property type="molecule type" value="Genomic_DNA"/>
</dbReference>
<comment type="caution">
    <text evidence="2">The sequence shown here is derived from an EMBL/GenBank/DDBJ whole genome shotgun (WGS) entry which is preliminary data.</text>
</comment>
<sequence length="65" mass="7207">MPPSKTLILPDRRSPFFIHTVSAREGVEAAAMARHNRVLDNIGGYTGSSSRKTGHYPQARRLSKD</sequence>
<evidence type="ECO:0000313" key="3">
    <source>
        <dbReference type="Proteomes" id="UP001054892"/>
    </source>
</evidence>
<name>A0ABQ4W7G9_9PSED</name>
<reference evidence="2 3" key="1">
    <citation type="submission" date="2021-12" db="EMBL/GenBank/DDBJ databases">
        <title>Characterization of novel class B3 metallo-beta-lactamase from novel Pseudomonas species.</title>
        <authorList>
            <person name="Yamada K."/>
            <person name="Aoki K."/>
            <person name="Ishii Y."/>
        </authorList>
    </citation>
    <scope>NUCLEOTIDE SEQUENCE [LARGE SCALE GENOMIC DNA]</scope>
    <source>
        <strain evidence="2 3">TUM20286</strain>
    </source>
</reference>